<dbReference type="AlphaFoldDB" id="A0A0R0G3Y5"/>
<feature type="compositionally biased region" description="Basic and acidic residues" evidence="1">
    <location>
        <begin position="320"/>
        <end position="329"/>
    </location>
</feature>
<organism evidence="3">
    <name type="scientific">Glycine max</name>
    <name type="common">Soybean</name>
    <name type="synonym">Glycine hispida</name>
    <dbReference type="NCBI Taxonomy" id="3847"/>
    <lineage>
        <taxon>Eukaryota</taxon>
        <taxon>Viridiplantae</taxon>
        <taxon>Streptophyta</taxon>
        <taxon>Embryophyta</taxon>
        <taxon>Tracheophyta</taxon>
        <taxon>Spermatophyta</taxon>
        <taxon>Magnoliopsida</taxon>
        <taxon>eudicotyledons</taxon>
        <taxon>Gunneridae</taxon>
        <taxon>Pentapetalae</taxon>
        <taxon>rosids</taxon>
        <taxon>fabids</taxon>
        <taxon>Fabales</taxon>
        <taxon>Fabaceae</taxon>
        <taxon>Papilionoideae</taxon>
        <taxon>50 kb inversion clade</taxon>
        <taxon>NPAAA clade</taxon>
        <taxon>indigoferoid/millettioid clade</taxon>
        <taxon>Phaseoleae</taxon>
        <taxon>Glycine</taxon>
        <taxon>Glycine subgen. Soja</taxon>
    </lineage>
</organism>
<dbReference type="Pfam" id="PF23399">
    <property type="entry name" value="LTI65_PGEED"/>
    <property type="match status" value="1"/>
</dbReference>
<dbReference type="EMBL" id="CM000849">
    <property type="protein sequence ID" value="KRH09060.1"/>
    <property type="molecule type" value="Genomic_DNA"/>
</dbReference>
<feature type="region of interest" description="Disordered" evidence="1">
    <location>
        <begin position="89"/>
        <end position="125"/>
    </location>
</feature>
<dbReference type="PANTHER" id="PTHR33836">
    <property type="entry name" value="LOW-TEMPERATURE-INDUCED 65 KDA PROTEIN-RELATED"/>
    <property type="match status" value="1"/>
</dbReference>
<feature type="region of interest" description="Disordered" evidence="1">
    <location>
        <begin position="289"/>
        <end position="329"/>
    </location>
</feature>
<dbReference type="InterPro" id="IPR012418">
    <property type="entry name" value="CAP160"/>
</dbReference>
<dbReference type="EnsemblPlants" id="KRH09060">
    <property type="protein sequence ID" value="KRH09060"/>
    <property type="gene ID" value="GLYMA_16G193200"/>
</dbReference>
<evidence type="ECO:0000256" key="1">
    <source>
        <dbReference type="SAM" id="MobiDB-lite"/>
    </source>
</evidence>
<dbReference type="OrthoDB" id="1931597at2759"/>
<proteinExistence type="predicted"/>
<evidence type="ECO:0000313" key="5">
    <source>
        <dbReference type="Proteomes" id="UP000008827"/>
    </source>
</evidence>
<dbReference type="PANTHER" id="PTHR33836:SF1">
    <property type="entry name" value="LOW-TEMPERATURE-INDUCED 65 KDA PROTEIN-RELATED"/>
    <property type="match status" value="1"/>
</dbReference>
<sequence length="329" mass="35900">MCSFQFSIQLTPELSFSTEPNIQHTSTKIHDQHLPQQFRTNSTHTLCASAGKPSNESSYTDKISSATTAIADKAITAKNVVASKLGYSDDTTETTQTKHQEENTSNENPPTTPQEKRTDHAAAPTEYGKSVAQSLTEKLAPVSGKVAGVGSGVKSKVSGTQTSSVGVEQDKGVSVKDYLVDKLRPGDEDRALSEVISETLHKKELPPVEVTEEGVRKVVSDAVHKREDDPERRMEHQRILGKVTESEEVKGRLGGESVVTEKKYQEMYVNSPGKGVVDKLKGMVGTWFTNPAENQSSQDSSMNYEAGRAEVEQVNQGAAGERRQQESYN</sequence>
<feature type="compositionally biased region" description="Polar residues" evidence="1">
    <location>
        <begin position="289"/>
        <end position="303"/>
    </location>
</feature>
<dbReference type="InParanoid" id="A0A0R0G3Y5"/>
<reference evidence="3" key="3">
    <citation type="submission" date="2018-07" db="EMBL/GenBank/DDBJ databases">
        <title>WGS assembly of Glycine max.</title>
        <authorList>
            <person name="Schmutz J."/>
            <person name="Cannon S."/>
            <person name="Schlueter J."/>
            <person name="Ma J."/>
            <person name="Mitros T."/>
            <person name="Nelson W."/>
            <person name="Hyten D."/>
            <person name="Song Q."/>
            <person name="Thelen J."/>
            <person name="Cheng J."/>
            <person name="Xu D."/>
            <person name="Hellsten U."/>
            <person name="May G."/>
            <person name="Yu Y."/>
            <person name="Sakurai T."/>
            <person name="Umezawa T."/>
            <person name="Bhattacharyya M."/>
            <person name="Sandhu D."/>
            <person name="Valliyodan B."/>
            <person name="Lindquist E."/>
            <person name="Peto M."/>
            <person name="Grant D."/>
            <person name="Shu S."/>
            <person name="Goodstein D."/>
            <person name="Barry K."/>
            <person name="Futrell-Griggs M."/>
            <person name="Abernathy B."/>
            <person name="Du J."/>
            <person name="Tian Z."/>
            <person name="Zhu L."/>
            <person name="Gill N."/>
            <person name="Joshi T."/>
            <person name="Libault M."/>
            <person name="Sethuraman A."/>
            <person name="Zhang X."/>
            <person name="Shinozaki K."/>
            <person name="Nguyen H."/>
            <person name="Wing R."/>
            <person name="Cregan P."/>
            <person name="Specht J."/>
            <person name="Grimwood J."/>
            <person name="Rokhsar D."/>
            <person name="Stacey G."/>
            <person name="Shoemaker R."/>
            <person name="Jackson S."/>
        </authorList>
    </citation>
    <scope>NUCLEOTIDE SEQUENCE</scope>
    <source>
        <tissue evidence="3">Callus</tissue>
    </source>
</reference>
<evidence type="ECO:0000313" key="4">
    <source>
        <dbReference type="EnsemblPlants" id="KRH09060"/>
    </source>
</evidence>
<dbReference type="InterPro" id="IPR037491">
    <property type="entry name" value="LTI78/LTI65"/>
</dbReference>
<dbReference type="Gramene" id="KRH09060">
    <property type="protein sequence ID" value="KRH09060"/>
    <property type="gene ID" value="GLYMA_16G193200"/>
</dbReference>
<dbReference type="GO" id="GO:0006950">
    <property type="term" value="P:response to stress"/>
    <property type="evidence" value="ECO:0000318"/>
    <property type="project" value="GO_Central"/>
</dbReference>
<accession>A0A0R0G3Y5</accession>
<dbReference type="InterPro" id="IPR057059">
    <property type="entry name" value="LTI65/LTI78_PGEED"/>
</dbReference>
<evidence type="ECO:0000259" key="2">
    <source>
        <dbReference type="Pfam" id="PF23399"/>
    </source>
</evidence>
<keyword evidence="5" id="KW-1185">Reference proteome</keyword>
<gene>
    <name evidence="3" type="ORF">GLYMA_16G193200</name>
</gene>
<name>A0A0R0G3Y5_SOYBN</name>
<dbReference type="Pfam" id="PF07918">
    <property type="entry name" value="CAP160"/>
    <property type="match status" value="1"/>
</dbReference>
<evidence type="ECO:0000313" key="3">
    <source>
        <dbReference type="EMBL" id="KRH09060.1"/>
    </source>
</evidence>
<feature type="domain" description="LTI65/LTI78 PGEED repeat" evidence="2">
    <location>
        <begin position="170"/>
        <end position="200"/>
    </location>
</feature>
<reference evidence="3 4" key="1">
    <citation type="journal article" date="2010" name="Nature">
        <title>Genome sequence of the palaeopolyploid soybean.</title>
        <authorList>
            <person name="Schmutz J."/>
            <person name="Cannon S.B."/>
            <person name="Schlueter J."/>
            <person name="Ma J."/>
            <person name="Mitros T."/>
            <person name="Nelson W."/>
            <person name="Hyten D.L."/>
            <person name="Song Q."/>
            <person name="Thelen J.J."/>
            <person name="Cheng J."/>
            <person name="Xu D."/>
            <person name="Hellsten U."/>
            <person name="May G.D."/>
            <person name="Yu Y."/>
            <person name="Sakurai T."/>
            <person name="Umezawa T."/>
            <person name="Bhattacharyya M.K."/>
            <person name="Sandhu D."/>
            <person name="Valliyodan B."/>
            <person name="Lindquist E."/>
            <person name="Peto M."/>
            <person name="Grant D."/>
            <person name="Shu S."/>
            <person name="Goodstein D."/>
            <person name="Barry K."/>
            <person name="Futrell-Griggs M."/>
            <person name="Abernathy B."/>
            <person name="Du J."/>
            <person name="Tian Z."/>
            <person name="Zhu L."/>
            <person name="Gill N."/>
            <person name="Joshi T."/>
            <person name="Libault M."/>
            <person name="Sethuraman A."/>
            <person name="Zhang X.-C."/>
            <person name="Shinozaki K."/>
            <person name="Nguyen H.T."/>
            <person name="Wing R.A."/>
            <person name="Cregan P."/>
            <person name="Specht J."/>
            <person name="Grimwood J."/>
            <person name="Rokhsar D."/>
            <person name="Stacey G."/>
            <person name="Shoemaker R.C."/>
            <person name="Jackson S.A."/>
        </authorList>
    </citation>
    <scope>NUCLEOTIDE SEQUENCE [LARGE SCALE GENOMIC DNA]</scope>
    <source>
        <strain evidence="4">cv. Williams 82</strain>
        <tissue evidence="3">Callus</tissue>
    </source>
</reference>
<reference evidence="4" key="2">
    <citation type="submission" date="2018-02" db="UniProtKB">
        <authorList>
            <consortium name="EnsemblPlants"/>
        </authorList>
    </citation>
    <scope>IDENTIFICATION</scope>
    <source>
        <strain evidence="4">Williams 82</strain>
    </source>
</reference>
<protein>
    <recommendedName>
        <fullName evidence="2">LTI65/LTI78 PGEED repeat domain-containing protein</fullName>
    </recommendedName>
</protein>
<dbReference type="Proteomes" id="UP000008827">
    <property type="component" value="Chromosome 16"/>
</dbReference>
<dbReference type="GO" id="GO:0009737">
    <property type="term" value="P:response to abscisic acid"/>
    <property type="evidence" value="ECO:0007669"/>
    <property type="project" value="InterPro"/>
</dbReference>